<accession>A0A1W0X7J6</accession>
<dbReference type="Gene3D" id="1.10.510.10">
    <property type="entry name" value="Transferase(Phosphotransferase) domain 1"/>
    <property type="match status" value="1"/>
</dbReference>
<gene>
    <name evidence="3" type="ORF">BV898_02643</name>
</gene>
<protein>
    <recommendedName>
        <fullName evidence="2">Protein kinase domain-containing protein</fullName>
    </recommendedName>
</protein>
<keyword evidence="1" id="KW-1133">Transmembrane helix</keyword>
<name>A0A1W0X7J6_HYPEX</name>
<dbReference type="Proteomes" id="UP000192578">
    <property type="component" value="Unassembled WGS sequence"/>
</dbReference>
<proteinExistence type="predicted"/>
<evidence type="ECO:0000313" key="3">
    <source>
        <dbReference type="EMBL" id="OQV23526.1"/>
    </source>
</evidence>
<evidence type="ECO:0000259" key="2">
    <source>
        <dbReference type="PROSITE" id="PS50011"/>
    </source>
</evidence>
<sequence>MIQSETCLSIRFSSVFDDTDLSQAVLNAIRPQPIRLAVVDRPSIYTKILKDGIAGFKRTTSPANRILLLNTMANIPPSLTAITGAKVLTDADKSFSYHTGLFNNSDSTPVKSPPPGRGKAPIEISSYDRAYWTKDKAPFRVATPDAVLGVVLNNPWTIGYTSLTNIMQANRPIGLALVENNAGGWSNASHWSLRQSIPMNTTTIKADGSTIITNLPKLHDYPFVGMTFIAVRNYSLAMANINSSYVPVNCSLSSELMRYYRWLNRDPLAQARLYALGSVGVPNSTYDHVVRNILMTTWLCTNTSDDAPKVRDHRRHRRSVFTAAFVWDVMMQDIKDEGDYDWLRIAFLYIMPPCLCLTIAYYLVLAIWAWIILELKTRRGKYRIRASDIAFIETSKERYKAMLQTRPFLDGTIDVPFITGEYGSGVVLLRQVDMQFNCASRKVRQELIHLQEWKTHKNLAKFLGVTEIKHNSYIVSELSLLGDLRTLLSNESVRITVPVRYCLAKGVAAGLEYLHSQDIIHGNVRSSSIYVESDWSVRISDWEYVHIFSLQGLFVSKDQTFRQMKHASKELQIMFLSPLLWTAPELLKSVLEQTRLMPSKHGDSFG</sequence>
<evidence type="ECO:0000313" key="4">
    <source>
        <dbReference type="Proteomes" id="UP000192578"/>
    </source>
</evidence>
<dbReference type="InterPro" id="IPR011009">
    <property type="entry name" value="Kinase-like_dom_sf"/>
</dbReference>
<dbReference type="InterPro" id="IPR000719">
    <property type="entry name" value="Prot_kinase_dom"/>
</dbReference>
<dbReference type="AlphaFoldDB" id="A0A1W0X7J6"/>
<comment type="caution">
    <text evidence="3">The sequence shown here is derived from an EMBL/GenBank/DDBJ whole genome shotgun (WGS) entry which is preliminary data.</text>
</comment>
<dbReference type="SUPFAM" id="SSF56112">
    <property type="entry name" value="Protein kinase-like (PK-like)"/>
    <property type="match status" value="1"/>
</dbReference>
<dbReference type="InterPro" id="IPR050167">
    <property type="entry name" value="Ser_Thr_protein_kinase"/>
</dbReference>
<evidence type="ECO:0000256" key="1">
    <source>
        <dbReference type="SAM" id="Phobius"/>
    </source>
</evidence>
<dbReference type="GO" id="GO:0004672">
    <property type="term" value="F:protein kinase activity"/>
    <property type="evidence" value="ECO:0007669"/>
    <property type="project" value="InterPro"/>
</dbReference>
<feature type="domain" description="Protein kinase" evidence="2">
    <location>
        <begin position="402"/>
        <end position="606"/>
    </location>
</feature>
<keyword evidence="1" id="KW-0812">Transmembrane</keyword>
<dbReference type="Gene3D" id="3.40.190.10">
    <property type="entry name" value="Periplasmic binding protein-like II"/>
    <property type="match status" value="1"/>
</dbReference>
<dbReference type="PROSITE" id="PS50011">
    <property type="entry name" value="PROTEIN_KINASE_DOM"/>
    <property type="match status" value="1"/>
</dbReference>
<dbReference type="InterPro" id="IPR001245">
    <property type="entry name" value="Ser-Thr/Tyr_kinase_cat_dom"/>
</dbReference>
<feature type="transmembrane region" description="Helical" evidence="1">
    <location>
        <begin position="346"/>
        <end position="373"/>
    </location>
</feature>
<reference evidence="4" key="1">
    <citation type="submission" date="2017-01" db="EMBL/GenBank/DDBJ databases">
        <title>Comparative genomics of anhydrobiosis in the tardigrade Hypsibius dujardini.</title>
        <authorList>
            <person name="Yoshida Y."/>
            <person name="Koutsovoulos G."/>
            <person name="Laetsch D."/>
            <person name="Stevens L."/>
            <person name="Kumar S."/>
            <person name="Horikawa D."/>
            <person name="Ishino K."/>
            <person name="Komine S."/>
            <person name="Tomita M."/>
            <person name="Blaxter M."/>
            <person name="Arakawa K."/>
        </authorList>
    </citation>
    <scope>NUCLEOTIDE SEQUENCE [LARGE SCALE GENOMIC DNA]</scope>
    <source>
        <strain evidence="4">Z151</strain>
    </source>
</reference>
<dbReference type="GO" id="GO:0005524">
    <property type="term" value="F:ATP binding"/>
    <property type="evidence" value="ECO:0007669"/>
    <property type="project" value="InterPro"/>
</dbReference>
<dbReference type="GO" id="GO:0005737">
    <property type="term" value="C:cytoplasm"/>
    <property type="evidence" value="ECO:0007669"/>
    <property type="project" value="TreeGrafter"/>
</dbReference>
<dbReference type="PANTHER" id="PTHR23257">
    <property type="entry name" value="SERINE-THREONINE PROTEIN KINASE"/>
    <property type="match status" value="1"/>
</dbReference>
<dbReference type="EMBL" id="MTYJ01000011">
    <property type="protein sequence ID" value="OQV23526.1"/>
    <property type="molecule type" value="Genomic_DNA"/>
</dbReference>
<dbReference type="OrthoDB" id="6226411at2759"/>
<dbReference type="GO" id="GO:0007165">
    <property type="term" value="P:signal transduction"/>
    <property type="evidence" value="ECO:0007669"/>
    <property type="project" value="TreeGrafter"/>
</dbReference>
<dbReference type="SMART" id="SM00220">
    <property type="entry name" value="S_TKc"/>
    <property type="match status" value="1"/>
</dbReference>
<keyword evidence="1" id="KW-0472">Membrane</keyword>
<keyword evidence="4" id="KW-1185">Reference proteome</keyword>
<organism evidence="3 4">
    <name type="scientific">Hypsibius exemplaris</name>
    <name type="common">Freshwater tardigrade</name>
    <dbReference type="NCBI Taxonomy" id="2072580"/>
    <lineage>
        <taxon>Eukaryota</taxon>
        <taxon>Metazoa</taxon>
        <taxon>Ecdysozoa</taxon>
        <taxon>Tardigrada</taxon>
        <taxon>Eutardigrada</taxon>
        <taxon>Parachela</taxon>
        <taxon>Hypsibioidea</taxon>
        <taxon>Hypsibiidae</taxon>
        <taxon>Hypsibius</taxon>
    </lineage>
</organism>
<dbReference type="Pfam" id="PF07714">
    <property type="entry name" value="PK_Tyr_Ser-Thr"/>
    <property type="match status" value="1"/>
</dbReference>